<gene>
    <name evidence="1" type="ORF">PACLA_8A000834</name>
</gene>
<organism evidence="1 2">
    <name type="scientific">Paramuricea clavata</name>
    <name type="common">Red gorgonian</name>
    <name type="synonym">Violescent sea-whip</name>
    <dbReference type="NCBI Taxonomy" id="317549"/>
    <lineage>
        <taxon>Eukaryota</taxon>
        <taxon>Metazoa</taxon>
        <taxon>Cnidaria</taxon>
        <taxon>Anthozoa</taxon>
        <taxon>Octocorallia</taxon>
        <taxon>Malacalcyonacea</taxon>
        <taxon>Plexauridae</taxon>
        <taxon>Paramuricea</taxon>
    </lineage>
</organism>
<sequence length="113" mass="12699">EISTQTNVSPRELDKTLKSLVDVKLLLSSEASEFAKSTLSINTEFSSKRTKLKITVPVLRETAQVRHFLKVHELLNAITSRLLPFKSVEFSILYSVDTPRPSTMPIILNDEIG</sequence>
<name>A0A7D9EYU4_PARCT</name>
<comment type="caution">
    <text evidence="1">The sequence shown here is derived from an EMBL/GenBank/DDBJ whole genome shotgun (WGS) entry which is preliminary data.</text>
</comment>
<feature type="non-terminal residue" evidence="1">
    <location>
        <position position="113"/>
    </location>
</feature>
<dbReference type="SUPFAM" id="SSF75632">
    <property type="entry name" value="Cullin homology domain"/>
    <property type="match status" value="1"/>
</dbReference>
<evidence type="ECO:0000313" key="2">
    <source>
        <dbReference type="Proteomes" id="UP001152795"/>
    </source>
</evidence>
<dbReference type="Gene3D" id="3.30.230.130">
    <property type="entry name" value="Cullin, Chain C, Domain 2"/>
    <property type="match status" value="1"/>
</dbReference>
<evidence type="ECO:0000313" key="1">
    <source>
        <dbReference type="EMBL" id="CAB4019008.1"/>
    </source>
</evidence>
<dbReference type="AlphaFoldDB" id="A0A7D9EYU4"/>
<proteinExistence type="predicted"/>
<keyword evidence="2" id="KW-1185">Reference proteome</keyword>
<dbReference type="Proteomes" id="UP001152795">
    <property type="component" value="Unassembled WGS sequence"/>
</dbReference>
<protein>
    <submittedName>
        <fullName evidence="1">Cullin 2 L homeolog isoform X1</fullName>
    </submittedName>
</protein>
<dbReference type="InterPro" id="IPR036317">
    <property type="entry name" value="Cullin_homology_sf"/>
</dbReference>
<dbReference type="EMBL" id="CACRXK020010259">
    <property type="protein sequence ID" value="CAB4019008.1"/>
    <property type="molecule type" value="Genomic_DNA"/>
</dbReference>
<reference evidence="1" key="1">
    <citation type="submission" date="2020-04" db="EMBL/GenBank/DDBJ databases">
        <authorList>
            <person name="Alioto T."/>
            <person name="Alioto T."/>
            <person name="Gomez Garrido J."/>
        </authorList>
    </citation>
    <scope>NUCLEOTIDE SEQUENCE</scope>
    <source>
        <strain evidence="1">A484AB</strain>
    </source>
</reference>
<accession>A0A7D9EYU4</accession>